<protein>
    <recommendedName>
        <fullName evidence="3">Transposase</fullName>
    </recommendedName>
</protein>
<dbReference type="RefSeq" id="WP_344798721.1">
    <property type="nucleotide sequence ID" value="NZ_BAABBN010000007.1"/>
</dbReference>
<dbReference type="EMBL" id="BAABBN010000007">
    <property type="protein sequence ID" value="GAA3926661.1"/>
    <property type="molecule type" value="Genomic_DNA"/>
</dbReference>
<name>A0ABP7MQX6_9GAMM</name>
<keyword evidence="2" id="KW-1185">Reference proteome</keyword>
<dbReference type="Proteomes" id="UP001501565">
    <property type="component" value="Unassembled WGS sequence"/>
</dbReference>
<reference evidence="2" key="1">
    <citation type="journal article" date="2019" name="Int. J. Syst. Evol. Microbiol.">
        <title>The Global Catalogue of Microorganisms (GCM) 10K type strain sequencing project: providing services to taxonomists for standard genome sequencing and annotation.</title>
        <authorList>
            <consortium name="The Broad Institute Genomics Platform"/>
            <consortium name="The Broad Institute Genome Sequencing Center for Infectious Disease"/>
            <person name="Wu L."/>
            <person name="Ma J."/>
        </authorList>
    </citation>
    <scope>NUCLEOTIDE SEQUENCE [LARGE SCALE GENOMIC DNA]</scope>
    <source>
        <strain evidence="2">JCM 17551</strain>
    </source>
</reference>
<dbReference type="NCBIfam" id="NF047593">
    <property type="entry name" value="IS66_ISAeme5_TnpA"/>
    <property type="match status" value="1"/>
</dbReference>
<proteinExistence type="predicted"/>
<evidence type="ECO:0008006" key="3">
    <source>
        <dbReference type="Google" id="ProtNLM"/>
    </source>
</evidence>
<organism evidence="1 2">
    <name type="scientific">Litoribacillus peritrichatus</name>
    <dbReference type="NCBI Taxonomy" id="718191"/>
    <lineage>
        <taxon>Bacteria</taxon>
        <taxon>Pseudomonadati</taxon>
        <taxon>Pseudomonadota</taxon>
        <taxon>Gammaproteobacteria</taxon>
        <taxon>Oceanospirillales</taxon>
        <taxon>Oceanospirillaceae</taxon>
        <taxon>Litoribacillus</taxon>
    </lineage>
</organism>
<sequence>MTNQQKFEFWTNHFKQWKAGSLTREAYCKKHGLSVASFGNWRTKVKRAQQPNKLIPVITKPTQSSDPNISVVLKDGVRIEAPLALLSDVLRLIQTGQA</sequence>
<comment type="caution">
    <text evidence="1">The sequence shown here is derived from an EMBL/GenBank/DDBJ whole genome shotgun (WGS) entry which is preliminary data.</text>
</comment>
<gene>
    <name evidence="1" type="ORF">GCM10022277_23450</name>
</gene>
<accession>A0ABP7MQX6</accession>
<evidence type="ECO:0000313" key="2">
    <source>
        <dbReference type="Proteomes" id="UP001501565"/>
    </source>
</evidence>
<evidence type="ECO:0000313" key="1">
    <source>
        <dbReference type="EMBL" id="GAA3926661.1"/>
    </source>
</evidence>